<feature type="compositionally biased region" description="Basic and acidic residues" evidence="1">
    <location>
        <begin position="210"/>
        <end position="219"/>
    </location>
</feature>
<sequence>MNHLQFPDVYNGYLLLKARPLPRQTATWSRVERIRMHRTQHEFYDMVHNRALAIDAASQYDALNTEVRAQVDQLIYEKRQQDPGSEWTCAYAKECKGTATGHDTAFHDSEPASVTVILMRRPWCTKIYPRTPMGDLVDLRISLRPDQYARVSTAPGFPSTHAFLRDFAMSNTHQMYMPPPTGERICRTCLQPAPLHPQSRITHQSVLPDRNARADREQAFEDEDSEESEREEERNHGYDEAQRANTAHGRRFVRGKPAFQNQRSSHNPRRIGPHIARAYRKLGFRNSHRKWAKAYQVASKGRLRRLQKV</sequence>
<dbReference type="EMBL" id="JAQJAC010000010">
    <property type="protein sequence ID" value="KAJ5568922.1"/>
    <property type="molecule type" value="Genomic_DNA"/>
</dbReference>
<protein>
    <submittedName>
        <fullName evidence="2">Uncharacterized protein</fullName>
    </submittedName>
</protein>
<comment type="caution">
    <text evidence="2">The sequence shown here is derived from an EMBL/GenBank/DDBJ whole genome shotgun (WGS) entry which is preliminary data.</text>
</comment>
<evidence type="ECO:0000313" key="3">
    <source>
        <dbReference type="Proteomes" id="UP001216150"/>
    </source>
</evidence>
<name>A0AAD6DBL4_9EURO</name>
<keyword evidence="3" id="KW-1185">Reference proteome</keyword>
<reference evidence="2 3" key="1">
    <citation type="journal article" date="2023" name="IMA Fungus">
        <title>Comparative genomic study of the Penicillium genus elucidates a diverse pangenome and 15 lateral gene transfer events.</title>
        <authorList>
            <person name="Petersen C."/>
            <person name="Sorensen T."/>
            <person name="Nielsen M.R."/>
            <person name="Sondergaard T.E."/>
            <person name="Sorensen J.L."/>
            <person name="Fitzpatrick D.A."/>
            <person name="Frisvad J.C."/>
            <person name="Nielsen K.L."/>
        </authorList>
    </citation>
    <scope>NUCLEOTIDE SEQUENCE [LARGE SCALE GENOMIC DNA]</scope>
    <source>
        <strain evidence="2 3">IBT 29057</strain>
    </source>
</reference>
<feature type="region of interest" description="Disordered" evidence="1">
    <location>
        <begin position="197"/>
        <end position="272"/>
    </location>
</feature>
<evidence type="ECO:0000313" key="2">
    <source>
        <dbReference type="EMBL" id="KAJ5568922.1"/>
    </source>
</evidence>
<evidence type="ECO:0000256" key="1">
    <source>
        <dbReference type="SAM" id="MobiDB-lite"/>
    </source>
</evidence>
<accession>A0AAD6DBL4</accession>
<dbReference type="AlphaFoldDB" id="A0AAD6DBL4"/>
<feature type="compositionally biased region" description="Acidic residues" evidence="1">
    <location>
        <begin position="220"/>
        <end position="230"/>
    </location>
</feature>
<gene>
    <name evidence="2" type="ORF">N7450_011408</name>
</gene>
<feature type="compositionally biased region" description="Basic and acidic residues" evidence="1">
    <location>
        <begin position="231"/>
        <end position="242"/>
    </location>
</feature>
<proteinExistence type="predicted"/>
<dbReference type="Proteomes" id="UP001216150">
    <property type="component" value="Unassembled WGS sequence"/>
</dbReference>
<organism evidence="2 3">
    <name type="scientific">Penicillium hetheringtonii</name>
    <dbReference type="NCBI Taxonomy" id="911720"/>
    <lineage>
        <taxon>Eukaryota</taxon>
        <taxon>Fungi</taxon>
        <taxon>Dikarya</taxon>
        <taxon>Ascomycota</taxon>
        <taxon>Pezizomycotina</taxon>
        <taxon>Eurotiomycetes</taxon>
        <taxon>Eurotiomycetidae</taxon>
        <taxon>Eurotiales</taxon>
        <taxon>Aspergillaceae</taxon>
        <taxon>Penicillium</taxon>
    </lineage>
</organism>